<keyword evidence="4" id="KW-1185">Reference proteome</keyword>
<dbReference type="EMBL" id="JAUSUU010000001">
    <property type="protein sequence ID" value="MDQ0334095.1"/>
    <property type="molecule type" value="Genomic_DNA"/>
</dbReference>
<keyword evidence="1" id="KW-0413">Isomerase</keyword>
<dbReference type="AlphaFoldDB" id="A0A9X0YLX3"/>
<dbReference type="Pfam" id="PF14595">
    <property type="entry name" value="Thioredoxin_9"/>
    <property type="match status" value="1"/>
</dbReference>
<comment type="caution">
    <text evidence="1">The sequence shown here is derived from an EMBL/GenBank/DDBJ whole genome shotgun (WGS) entry which is preliminary data.</text>
</comment>
<evidence type="ECO:0000313" key="4">
    <source>
        <dbReference type="Proteomes" id="UP001231587"/>
    </source>
</evidence>
<proteinExistence type="predicted"/>
<accession>A0A9X0YLX3</accession>
<dbReference type="Proteomes" id="UP001138672">
    <property type="component" value="Unassembled WGS sequence"/>
</dbReference>
<protein>
    <submittedName>
        <fullName evidence="1">Thiol-disulfide isomerase/thioredoxin</fullName>
    </submittedName>
</protein>
<dbReference type="SUPFAM" id="SSF52833">
    <property type="entry name" value="Thioredoxin-like"/>
    <property type="match status" value="1"/>
</dbReference>
<dbReference type="InterPro" id="IPR036249">
    <property type="entry name" value="Thioredoxin-like_sf"/>
</dbReference>
<gene>
    <name evidence="1" type="ORF">J2Z56_001224</name>
    <name evidence="2" type="ORF">J2Z57_000517</name>
</gene>
<dbReference type="OrthoDB" id="6120799at2"/>
<dbReference type="GO" id="GO:0016853">
    <property type="term" value="F:isomerase activity"/>
    <property type="evidence" value="ECO:0007669"/>
    <property type="project" value="UniProtKB-KW"/>
</dbReference>
<dbReference type="Proteomes" id="UP001231587">
    <property type="component" value="Unassembled WGS sequence"/>
</dbReference>
<name>A0A9X0YLX3_9FLAO</name>
<sequence>MQATRTIVKNEVIQKSLENAMTYQEFRDLVKELSKTGGATGHEQTAALVGYTKVNESRMKRWDKTLKVSETDTEAIKTFNGDITWLVIAESWCGDAAHVMPVINKVAELNANIDYKVVLRDDNDELMNLFLTNGGKSIPKLIMIDNTTGEVVNTFGPRPKTATKLVADYKAEHGVLTAEFKESLQTWYNLNKGQSTISDLIGLLKA</sequence>
<organism evidence="1 3">
    <name type="scientific">Formosa algae</name>
    <dbReference type="NCBI Taxonomy" id="225843"/>
    <lineage>
        <taxon>Bacteria</taxon>
        <taxon>Pseudomonadati</taxon>
        <taxon>Bacteroidota</taxon>
        <taxon>Flavobacteriia</taxon>
        <taxon>Flavobacteriales</taxon>
        <taxon>Flavobacteriaceae</taxon>
        <taxon>Formosa</taxon>
    </lineage>
</organism>
<evidence type="ECO:0000313" key="3">
    <source>
        <dbReference type="Proteomes" id="UP001138672"/>
    </source>
</evidence>
<dbReference type="Gene3D" id="3.40.30.10">
    <property type="entry name" value="Glutaredoxin"/>
    <property type="match status" value="1"/>
</dbReference>
<dbReference type="EMBL" id="JAGGJQ010000002">
    <property type="protein sequence ID" value="MBP1839318.1"/>
    <property type="molecule type" value="Genomic_DNA"/>
</dbReference>
<reference evidence="1" key="1">
    <citation type="submission" date="2021-03" db="EMBL/GenBank/DDBJ databases">
        <title>Genomic Encyclopedia of Type Strains, Phase IV (KMG-IV): sequencing the most valuable type-strain genomes for metagenomic binning, comparative biology and taxonomic classification.</title>
        <authorList>
            <person name="Goeker M."/>
        </authorList>
    </citation>
    <scope>NUCLEOTIDE SEQUENCE</scope>
    <source>
        <strain evidence="1">DSM 15523</strain>
        <strain evidence="2 4">DSM 16476</strain>
    </source>
</reference>
<dbReference type="RefSeq" id="WP_057782891.1">
    <property type="nucleotide sequence ID" value="NZ_JAGGJQ010000002.1"/>
</dbReference>
<evidence type="ECO:0000313" key="2">
    <source>
        <dbReference type="EMBL" id="MDQ0334095.1"/>
    </source>
</evidence>
<evidence type="ECO:0000313" key="1">
    <source>
        <dbReference type="EMBL" id="MBP1839318.1"/>
    </source>
</evidence>